<reference evidence="8 9" key="1">
    <citation type="submission" date="2017-11" db="EMBL/GenBank/DDBJ databases">
        <title>Draft Genome Sequence of Sporolactobacillus inulinus NBRC 111894 Isolated from Koso, a Japanese Sugar-Vegetable Fermented Beverage.</title>
        <authorList>
            <person name="Chiou T.Y."/>
            <person name="Oshima K."/>
            <person name="Suda W."/>
            <person name="Hattori M."/>
            <person name="Takahashi T."/>
        </authorList>
    </citation>
    <scope>NUCLEOTIDE SEQUENCE [LARGE SCALE GENOMIC DNA]</scope>
    <source>
        <strain evidence="8 9">NBRC111894</strain>
    </source>
</reference>
<comment type="subcellular location">
    <subcellularLocation>
        <location evidence="1">Membrane</location>
        <topology evidence="1">Multi-pass membrane protein</topology>
    </subcellularLocation>
</comment>
<protein>
    <submittedName>
        <fullName evidence="8">Lead, cadmium, zinc and mercury transporting ATPase</fullName>
        <ecNumber evidence="8">3.6.3.3</ecNumber>
    </submittedName>
</protein>
<keyword evidence="5" id="KW-0067">ATP-binding</keyword>
<comment type="similarity">
    <text evidence="2">Belongs to the cation transport ATPase (P-type) (TC 3.A.3) family. Type IB subfamily.</text>
</comment>
<dbReference type="PANTHER" id="PTHR43079:SF1">
    <property type="entry name" value="CADMIUM_ZINC-TRANSPORTING ATPASE HMA1, CHLOROPLASTIC-RELATED"/>
    <property type="match status" value="1"/>
</dbReference>
<dbReference type="AlphaFoldDB" id="A0A4Y1ZDC1"/>
<dbReference type="InterPro" id="IPR001757">
    <property type="entry name" value="P_typ_ATPase"/>
</dbReference>
<dbReference type="EMBL" id="BEXB01000019">
    <property type="protein sequence ID" value="GAY76951.1"/>
    <property type="molecule type" value="Genomic_DNA"/>
</dbReference>
<name>A0A4Y1ZDC1_9BACL</name>
<dbReference type="InterPro" id="IPR023214">
    <property type="entry name" value="HAD_sf"/>
</dbReference>
<dbReference type="InterPro" id="IPR036412">
    <property type="entry name" value="HAD-like_sf"/>
</dbReference>
<evidence type="ECO:0000256" key="7">
    <source>
        <dbReference type="ARBA" id="ARBA00022967"/>
    </source>
</evidence>
<evidence type="ECO:0000256" key="2">
    <source>
        <dbReference type="ARBA" id="ARBA00006024"/>
    </source>
</evidence>
<dbReference type="GO" id="GO:0005524">
    <property type="term" value="F:ATP binding"/>
    <property type="evidence" value="ECO:0007669"/>
    <property type="project" value="UniProtKB-KW"/>
</dbReference>
<dbReference type="GO" id="GO:0046872">
    <property type="term" value="F:metal ion binding"/>
    <property type="evidence" value="ECO:0007669"/>
    <property type="project" value="UniProtKB-KW"/>
</dbReference>
<proteinExistence type="inferred from homology"/>
<keyword evidence="8" id="KW-0378">Hydrolase</keyword>
<sequence length="74" mass="7669">MITGDNEKTAAAVQKASGVSRYIANCLPENKAMEIQKMNQAYGHVAMCGDGINDTPALAQASVGIAMGAGMMLH</sequence>
<evidence type="ECO:0000256" key="4">
    <source>
        <dbReference type="ARBA" id="ARBA00022741"/>
    </source>
</evidence>
<dbReference type="EC" id="3.6.3.3" evidence="8"/>
<dbReference type="Gene3D" id="3.40.50.1000">
    <property type="entry name" value="HAD superfamily/HAD-like"/>
    <property type="match status" value="1"/>
</dbReference>
<accession>A0A4Y1ZDC1</accession>
<gene>
    <name evidence="8" type="ORF">NBRC111894_2505</name>
</gene>
<dbReference type="SUPFAM" id="SSF56784">
    <property type="entry name" value="HAD-like"/>
    <property type="match status" value="1"/>
</dbReference>
<dbReference type="InterPro" id="IPR051949">
    <property type="entry name" value="Cation_Transport_ATPase"/>
</dbReference>
<organism evidence="8 9">
    <name type="scientific">Sporolactobacillus inulinus</name>
    <dbReference type="NCBI Taxonomy" id="2078"/>
    <lineage>
        <taxon>Bacteria</taxon>
        <taxon>Bacillati</taxon>
        <taxon>Bacillota</taxon>
        <taxon>Bacilli</taxon>
        <taxon>Bacillales</taxon>
        <taxon>Sporolactobacillaceae</taxon>
        <taxon>Sporolactobacillus</taxon>
    </lineage>
</organism>
<dbReference type="GO" id="GO:0016887">
    <property type="term" value="F:ATP hydrolysis activity"/>
    <property type="evidence" value="ECO:0007669"/>
    <property type="project" value="InterPro"/>
</dbReference>
<evidence type="ECO:0000256" key="1">
    <source>
        <dbReference type="ARBA" id="ARBA00004141"/>
    </source>
</evidence>
<dbReference type="NCBIfam" id="TIGR01494">
    <property type="entry name" value="ATPase_P-type"/>
    <property type="match status" value="1"/>
</dbReference>
<keyword evidence="3" id="KW-0479">Metal-binding</keyword>
<evidence type="ECO:0000313" key="8">
    <source>
        <dbReference type="EMBL" id="GAY76951.1"/>
    </source>
</evidence>
<dbReference type="Proteomes" id="UP000319716">
    <property type="component" value="Unassembled WGS sequence"/>
</dbReference>
<keyword evidence="4" id="KW-0547">Nucleotide-binding</keyword>
<comment type="caution">
    <text evidence="8">The sequence shown here is derived from an EMBL/GenBank/DDBJ whole genome shotgun (WGS) entry which is preliminary data.</text>
</comment>
<evidence type="ECO:0000313" key="9">
    <source>
        <dbReference type="Proteomes" id="UP000319716"/>
    </source>
</evidence>
<keyword evidence="7" id="KW-1278">Translocase</keyword>
<evidence type="ECO:0000256" key="3">
    <source>
        <dbReference type="ARBA" id="ARBA00022723"/>
    </source>
</evidence>
<keyword evidence="6" id="KW-0460">Magnesium</keyword>
<evidence type="ECO:0000256" key="6">
    <source>
        <dbReference type="ARBA" id="ARBA00022842"/>
    </source>
</evidence>
<dbReference type="GO" id="GO:0016020">
    <property type="term" value="C:membrane"/>
    <property type="evidence" value="ECO:0007669"/>
    <property type="project" value="UniProtKB-SubCell"/>
</dbReference>
<dbReference type="Pfam" id="PF00702">
    <property type="entry name" value="Hydrolase"/>
    <property type="match status" value="1"/>
</dbReference>
<evidence type="ECO:0000256" key="5">
    <source>
        <dbReference type="ARBA" id="ARBA00022840"/>
    </source>
</evidence>
<dbReference type="PANTHER" id="PTHR43079">
    <property type="entry name" value="PROBABLE CADMIUM/ZINC-TRANSPORTING ATPASE HMA1"/>
    <property type="match status" value="1"/>
</dbReference>